<dbReference type="Gene3D" id="1.25.40.10">
    <property type="entry name" value="Tetratricopeptide repeat domain"/>
    <property type="match status" value="1"/>
</dbReference>
<dbReference type="InterPro" id="IPR019734">
    <property type="entry name" value="TPR_rpt"/>
</dbReference>
<sequence>MDKEYSKAAKLVQVSLAKASQALSQGNEEEAEKLYRSTDQLCDRVDAPPPVQALVVRLFTDLLRKQATSETYSEARSLMSKAVEKCEASEYKKGIPKEIQTDLRARMADVLAAWGEMEREAGCFEASVEILKKAVDAFRRMGNAYEYMAATQNRLAVSLIELGDGEAALTALKRAEQLAESVPQHQDQLMQQTWCHRGSAYARLERDEEAVSAFHTALDMAHATGNAALAEEIETRLELLSQKAAAGEAAPAAAAAA</sequence>
<dbReference type="PROSITE" id="PS50005">
    <property type="entry name" value="TPR"/>
    <property type="match status" value="1"/>
</dbReference>
<dbReference type="InterPro" id="IPR011990">
    <property type="entry name" value="TPR-like_helical_dom_sf"/>
</dbReference>
<dbReference type="SUPFAM" id="SSF48452">
    <property type="entry name" value="TPR-like"/>
    <property type="match status" value="2"/>
</dbReference>
<keyword evidence="1" id="KW-0802">TPR repeat</keyword>
<protein>
    <submittedName>
        <fullName evidence="2">Uncharacterized protein</fullName>
    </submittedName>
</protein>
<feature type="non-terminal residue" evidence="2">
    <location>
        <position position="257"/>
    </location>
</feature>
<evidence type="ECO:0000256" key="1">
    <source>
        <dbReference type="PROSITE-ProRule" id="PRU00339"/>
    </source>
</evidence>
<reference evidence="2" key="1">
    <citation type="submission" date="2014-05" db="EMBL/GenBank/DDBJ databases">
        <title>The transcriptome of the halophilic microalga Tetraselmis sp. GSL018 isolated from the Great Salt Lake, Utah.</title>
        <authorList>
            <person name="Jinkerson R.E."/>
            <person name="D'Adamo S."/>
            <person name="Posewitz M.C."/>
        </authorList>
    </citation>
    <scope>NUCLEOTIDE SEQUENCE</scope>
    <source>
        <strain evidence="2">GSL018</strain>
    </source>
</reference>
<name>A0A061S3Z2_9CHLO</name>
<organism evidence="2">
    <name type="scientific">Tetraselmis sp. GSL018</name>
    <dbReference type="NCBI Taxonomy" id="582737"/>
    <lineage>
        <taxon>Eukaryota</taxon>
        <taxon>Viridiplantae</taxon>
        <taxon>Chlorophyta</taxon>
        <taxon>core chlorophytes</taxon>
        <taxon>Chlorodendrophyceae</taxon>
        <taxon>Chlorodendrales</taxon>
        <taxon>Chlorodendraceae</taxon>
        <taxon>Tetraselmis</taxon>
    </lineage>
</organism>
<feature type="repeat" description="TPR" evidence="1">
    <location>
        <begin position="191"/>
        <end position="224"/>
    </location>
</feature>
<dbReference type="AlphaFoldDB" id="A0A061S3Z2"/>
<dbReference type="EMBL" id="GBEZ01005402">
    <property type="protein sequence ID" value="JAC79902.1"/>
    <property type="molecule type" value="Transcribed_RNA"/>
</dbReference>
<dbReference type="SMART" id="SM00028">
    <property type="entry name" value="TPR"/>
    <property type="match status" value="3"/>
</dbReference>
<gene>
    <name evidence="2" type="ORF">TSPGSL018_11569</name>
</gene>
<evidence type="ECO:0000313" key="2">
    <source>
        <dbReference type="EMBL" id="JAC79902.1"/>
    </source>
</evidence>
<dbReference type="Pfam" id="PF13181">
    <property type="entry name" value="TPR_8"/>
    <property type="match status" value="1"/>
</dbReference>
<accession>A0A061S3Z2</accession>
<proteinExistence type="predicted"/>